<reference evidence="5 6" key="1">
    <citation type="submission" date="2018-07" db="EMBL/GenBank/DDBJ databases">
        <title>Genomic Encyclopedia of Type Strains, Phase III (KMG-III): the genomes of soil and plant-associated and newly described type strains.</title>
        <authorList>
            <person name="Whitman W."/>
        </authorList>
    </citation>
    <scope>NUCLEOTIDE SEQUENCE [LARGE SCALE GENOMIC DNA]</scope>
    <source>
        <strain evidence="5 6">CECT 8333</strain>
    </source>
</reference>
<comment type="caution">
    <text evidence="5">The sequence shown here is derived from an EMBL/GenBank/DDBJ whole genome shotgun (WGS) entry which is preliminary data.</text>
</comment>
<dbReference type="GO" id="GO:0003700">
    <property type="term" value="F:DNA-binding transcription factor activity"/>
    <property type="evidence" value="ECO:0007669"/>
    <property type="project" value="InterPro"/>
</dbReference>
<name>A0A369BDH9_9BACL</name>
<dbReference type="PRINTS" id="PR00032">
    <property type="entry name" value="HTHARAC"/>
</dbReference>
<accession>A0A369BDH9</accession>
<dbReference type="Pfam" id="PF00165">
    <property type="entry name" value="HTH_AraC"/>
    <property type="match status" value="1"/>
</dbReference>
<evidence type="ECO:0000313" key="6">
    <source>
        <dbReference type="Proteomes" id="UP000253090"/>
    </source>
</evidence>
<gene>
    <name evidence="5" type="ORF">DFP94_10471</name>
</gene>
<dbReference type="InterPro" id="IPR009057">
    <property type="entry name" value="Homeodomain-like_sf"/>
</dbReference>
<sequence>MSNNLLAIGDIARSVGYEDPLLFSKMFKKEKGLSPRQYRTAHILD</sequence>
<keyword evidence="1" id="KW-0805">Transcription regulation</keyword>
<dbReference type="InterPro" id="IPR020449">
    <property type="entry name" value="Tscrpt_reg_AraC-type_HTH"/>
</dbReference>
<evidence type="ECO:0000313" key="5">
    <source>
        <dbReference type="EMBL" id="RCX19620.1"/>
    </source>
</evidence>
<feature type="domain" description="HTH araC/xylS-type" evidence="4">
    <location>
        <begin position="1"/>
        <end position="41"/>
    </location>
</feature>
<dbReference type="InterPro" id="IPR018060">
    <property type="entry name" value="HTH_AraC"/>
</dbReference>
<evidence type="ECO:0000256" key="1">
    <source>
        <dbReference type="ARBA" id="ARBA00023015"/>
    </source>
</evidence>
<dbReference type="EMBL" id="QPJW01000004">
    <property type="protein sequence ID" value="RCX19620.1"/>
    <property type="molecule type" value="Genomic_DNA"/>
</dbReference>
<dbReference type="SUPFAM" id="SSF46689">
    <property type="entry name" value="Homeodomain-like"/>
    <property type="match status" value="1"/>
</dbReference>
<organism evidence="5 6">
    <name type="scientific">Fontibacillus phaseoli</name>
    <dbReference type="NCBI Taxonomy" id="1416533"/>
    <lineage>
        <taxon>Bacteria</taxon>
        <taxon>Bacillati</taxon>
        <taxon>Bacillota</taxon>
        <taxon>Bacilli</taxon>
        <taxon>Bacillales</taxon>
        <taxon>Paenibacillaceae</taxon>
        <taxon>Fontibacillus</taxon>
    </lineage>
</organism>
<evidence type="ECO:0000256" key="3">
    <source>
        <dbReference type="ARBA" id="ARBA00023163"/>
    </source>
</evidence>
<keyword evidence="3" id="KW-0804">Transcription</keyword>
<dbReference type="PROSITE" id="PS01124">
    <property type="entry name" value="HTH_ARAC_FAMILY_2"/>
    <property type="match status" value="1"/>
</dbReference>
<protein>
    <submittedName>
        <fullName evidence="5">Regulatory helix-turn-helix AraC family protein</fullName>
    </submittedName>
</protein>
<dbReference type="AlphaFoldDB" id="A0A369BDH9"/>
<dbReference type="Proteomes" id="UP000253090">
    <property type="component" value="Unassembled WGS sequence"/>
</dbReference>
<proteinExistence type="predicted"/>
<dbReference type="Gene3D" id="1.10.10.60">
    <property type="entry name" value="Homeodomain-like"/>
    <property type="match status" value="1"/>
</dbReference>
<dbReference type="RefSeq" id="WP_245954792.1">
    <property type="nucleotide sequence ID" value="NZ_QPJW01000004.1"/>
</dbReference>
<evidence type="ECO:0000259" key="4">
    <source>
        <dbReference type="PROSITE" id="PS01124"/>
    </source>
</evidence>
<keyword evidence="6" id="KW-1185">Reference proteome</keyword>
<evidence type="ECO:0000256" key="2">
    <source>
        <dbReference type="ARBA" id="ARBA00023125"/>
    </source>
</evidence>
<dbReference type="GO" id="GO:0043565">
    <property type="term" value="F:sequence-specific DNA binding"/>
    <property type="evidence" value="ECO:0007669"/>
    <property type="project" value="InterPro"/>
</dbReference>
<keyword evidence="2" id="KW-0238">DNA-binding</keyword>